<gene>
    <name evidence="14" type="ORF">ADIMK_4181</name>
</gene>
<sequence>MLLELNIDAQERLFGLIACIVAFTVCVFFAFRRFARYRIIADTPTALIRSAPQGYVELIGKVIAGEAGLLDSPLSGSQCVWFDARIDRYKRNSNGKGGHWEPVFRKCSDAWFQIDDDTGICLIDPTGAEANTRQNRVWYGATEWPGALHNYSFEHYSISIVGGNSRYRYTEKLITEGEPLYALGNFHSVGGGRDRLDLQAASRNLLKQWKSDQAALIDRFDTNSDGKIDMNEWSLAQNAALKQAKANQRELDTLPTMHALRDPQAPGLPFILSTFDEGALIKRFRWHVAGFMACALLAFWLGLELLLTETF</sequence>
<evidence type="ECO:0000256" key="3">
    <source>
        <dbReference type="ARBA" id="ARBA00012483"/>
    </source>
</evidence>
<dbReference type="InterPro" id="IPR022170">
    <property type="entry name" value="MUL1-like"/>
</dbReference>
<evidence type="ECO:0000256" key="12">
    <source>
        <dbReference type="SAM" id="Phobius"/>
    </source>
</evidence>
<evidence type="ECO:0000256" key="2">
    <source>
        <dbReference type="ARBA" id="ARBA00004141"/>
    </source>
</evidence>
<keyword evidence="15" id="KW-1185">Reference proteome</keyword>
<feature type="transmembrane region" description="Helical" evidence="12">
    <location>
        <begin position="12"/>
        <end position="31"/>
    </location>
</feature>
<keyword evidence="5 12" id="KW-0812">Transmembrane</keyword>
<evidence type="ECO:0000256" key="8">
    <source>
        <dbReference type="ARBA" id="ARBA00022786"/>
    </source>
</evidence>
<dbReference type="GO" id="GO:0008270">
    <property type="term" value="F:zinc ion binding"/>
    <property type="evidence" value="ECO:0007669"/>
    <property type="project" value="UniProtKB-KW"/>
</dbReference>
<dbReference type="RefSeq" id="WP_051693200.1">
    <property type="nucleotide sequence ID" value="NZ_JMQN01000063.1"/>
</dbReference>
<accession>A0A081FT69</accession>
<name>A0A081FT69_9GAMM</name>
<dbReference type="STRING" id="1232683.ADIMK_4181"/>
<evidence type="ECO:0000256" key="7">
    <source>
        <dbReference type="ARBA" id="ARBA00022771"/>
    </source>
</evidence>
<keyword evidence="6" id="KW-0479">Metal-binding</keyword>
<evidence type="ECO:0000313" key="15">
    <source>
        <dbReference type="Proteomes" id="UP000028252"/>
    </source>
</evidence>
<dbReference type="GO" id="GO:0016567">
    <property type="term" value="P:protein ubiquitination"/>
    <property type="evidence" value="ECO:0007669"/>
    <property type="project" value="InterPro"/>
</dbReference>
<keyword evidence="7" id="KW-0863">Zinc-finger</keyword>
<dbReference type="eggNOG" id="COG1704">
    <property type="taxonomic scope" value="Bacteria"/>
</dbReference>
<keyword evidence="4" id="KW-0808">Transferase</keyword>
<evidence type="ECO:0000256" key="6">
    <source>
        <dbReference type="ARBA" id="ARBA00022723"/>
    </source>
</evidence>
<dbReference type="Proteomes" id="UP000028252">
    <property type="component" value="Unassembled WGS sequence"/>
</dbReference>
<dbReference type="PROSITE" id="PS50222">
    <property type="entry name" value="EF_HAND_2"/>
    <property type="match status" value="1"/>
</dbReference>
<dbReference type="OrthoDB" id="7013907at2"/>
<keyword evidence="11 12" id="KW-0472">Membrane</keyword>
<reference evidence="14 15" key="1">
    <citation type="submission" date="2014-04" db="EMBL/GenBank/DDBJ databases">
        <title>Marinobacterium kochiensis sp. nov., isolated from sediment sample collected from Kochi backwaters in Kerala, India.</title>
        <authorList>
            <person name="Singh A."/>
            <person name="Pinnaka A.K."/>
        </authorList>
    </citation>
    <scope>NUCLEOTIDE SEQUENCE [LARGE SCALE GENOMIC DNA]</scope>
    <source>
        <strain evidence="14 15">AK27</strain>
    </source>
</reference>
<dbReference type="EMBL" id="JMQN01000063">
    <property type="protein sequence ID" value="KEA61724.1"/>
    <property type="molecule type" value="Genomic_DNA"/>
</dbReference>
<comment type="subcellular location">
    <subcellularLocation>
        <location evidence="2">Membrane</location>
        <topology evidence="2">Multi-pass membrane protein</topology>
    </subcellularLocation>
</comment>
<evidence type="ECO:0000313" key="14">
    <source>
        <dbReference type="EMBL" id="KEA61724.1"/>
    </source>
</evidence>
<comment type="caution">
    <text evidence="14">The sequence shown here is derived from an EMBL/GenBank/DDBJ whole genome shotgun (WGS) entry which is preliminary data.</text>
</comment>
<dbReference type="InterPro" id="IPR018247">
    <property type="entry name" value="EF_Hand_1_Ca_BS"/>
</dbReference>
<comment type="catalytic activity">
    <reaction evidence="1">
        <text>S-ubiquitinyl-[E2 ubiquitin-conjugating enzyme]-L-cysteine + [acceptor protein]-L-lysine = [E2 ubiquitin-conjugating enzyme]-L-cysteine + N(6)-ubiquitinyl-[acceptor protein]-L-lysine.</text>
        <dbReference type="EC" id="2.3.2.27"/>
    </reaction>
</comment>
<keyword evidence="8" id="KW-0833">Ubl conjugation pathway</keyword>
<evidence type="ECO:0000259" key="13">
    <source>
        <dbReference type="PROSITE" id="PS50222"/>
    </source>
</evidence>
<proteinExistence type="predicted"/>
<dbReference type="EC" id="2.3.2.27" evidence="3"/>
<dbReference type="GO" id="GO:0005509">
    <property type="term" value="F:calcium ion binding"/>
    <property type="evidence" value="ECO:0007669"/>
    <property type="project" value="InterPro"/>
</dbReference>
<feature type="transmembrane region" description="Helical" evidence="12">
    <location>
        <begin position="284"/>
        <end position="303"/>
    </location>
</feature>
<evidence type="ECO:0000256" key="5">
    <source>
        <dbReference type="ARBA" id="ARBA00022692"/>
    </source>
</evidence>
<dbReference type="InterPro" id="IPR002048">
    <property type="entry name" value="EF_hand_dom"/>
</dbReference>
<keyword evidence="9" id="KW-0862">Zinc</keyword>
<dbReference type="Pfam" id="PF12483">
    <property type="entry name" value="GIDE"/>
    <property type="match status" value="1"/>
</dbReference>
<dbReference type="GO" id="GO:0061630">
    <property type="term" value="F:ubiquitin protein ligase activity"/>
    <property type="evidence" value="ECO:0007669"/>
    <property type="project" value="UniProtKB-EC"/>
</dbReference>
<keyword evidence="10 12" id="KW-1133">Transmembrane helix</keyword>
<evidence type="ECO:0000256" key="10">
    <source>
        <dbReference type="ARBA" id="ARBA00022989"/>
    </source>
</evidence>
<evidence type="ECO:0000256" key="1">
    <source>
        <dbReference type="ARBA" id="ARBA00000900"/>
    </source>
</evidence>
<organism evidence="14 15">
    <name type="scientific">Marinobacterium lacunae</name>
    <dbReference type="NCBI Taxonomy" id="1232683"/>
    <lineage>
        <taxon>Bacteria</taxon>
        <taxon>Pseudomonadati</taxon>
        <taxon>Pseudomonadota</taxon>
        <taxon>Gammaproteobacteria</taxon>
        <taxon>Oceanospirillales</taxon>
        <taxon>Oceanospirillaceae</taxon>
        <taxon>Marinobacterium</taxon>
    </lineage>
</organism>
<dbReference type="GO" id="GO:0016020">
    <property type="term" value="C:membrane"/>
    <property type="evidence" value="ECO:0007669"/>
    <property type="project" value="UniProtKB-SubCell"/>
</dbReference>
<evidence type="ECO:0000256" key="9">
    <source>
        <dbReference type="ARBA" id="ARBA00022833"/>
    </source>
</evidence>
<protein>
    <recommendedName>
        <fullName evidence="3">RING-type E3 ubiquitin transferase</fullName>
        <ecNumber evidence="3">2.3.2.27</ecNumber>
    </recommendedName>
</protein>
<dbReference type="AlphaFoldDB" id="A0A081FT69"/>
<evidence type="ECO:0000256" key="11">
    <source>
        <dbReference type="ARBA" id="ARBA00023136"/>
    </source>
</evidence>
<evidence type="ECO:0000256" key="4">
    <source>
        <dbReference type="ARBA" id="ARBA00022679"/>
    </source>
</evidence>
<dbReference type="PATRIC" id="fig|1232683.4.peg.4113"/>
<feature type="domain" description="EF-hand" evidence="13">
    <location>
        <begin position="208"/>
        <end position="243"/>
    </location>
</feature>
<dbReference type="PROSITE" id="PS00018">
    <property type="entry name" value="EF_HAND_1"/>
    <property type="match status" value="1"/>
</dbReference>